<keyword evidence="2" id="KW-1133">Transmembrane helix</keyword>
<dbReference type="PANTHER" id="PTHR35394:SF5">
    <property type="entry name" value="DUF3176 DOMAIN-CONTAINING PROTEIN"/>
    <property type="match status" value="1"/>
</dbReference>
<evidence type="ECO:0000313" key="4">
    <source>
        <dbReference type="Proteomes" id="UP001281003"/>
    </source>
</evidence>
<evidence type="ECO:0000313" key="3">
    <source>
        <dbReference type="EMBL" id="KAK3397600.1"/>
    </source>
</evidence>
<protein>
    <submittedName>
        <fullName evidence="3">Uncharacterized protein</fullName>
    </submittedName>
</protein>
<accession>A0AAE0UBG0</accession>
<evidence type="ECO:0000256" key="1">
    <source>
        <dbReference type="SAM" id="MobiDB-lite"/>
    </source>
</evidence>
<keyword evidence="2" id="KW-0812">Transmembrane</keyword>
<feature type="compositionally biased region" description="Polar residues" evidence="1">
    <location>
        <begin position="1"/>
        <end position="15"/>
    </location>
</feature>
<reference evidence="3" key="2">
    <citation type="submission" date="2023-07" db="EMBL/GenBank/DDBJ databases">
        <authorList>
            <consortium name="Lawrence Berkeley National Laboratory"/>
            <person name="Haridas S."/>
            <person name="Hensen N."/>
            <person name="Bonometti L."/>
            <person name="Westerberg I."/>
            <person name="Brannstrom I.O."/>
            <person name="Guillou S."/>
            <person name="Cros-Aarteil S."/>
            <person name="Calhoun S."/>
            <person name="Kuo A."/>
            <person name="Mondo S."/>
            <person name="Pangilinan J."/>
            <person name="Riley R."/>
            <person name="LaButti K."/>
            <person name="Andreopoulos B."/>
            <person name="Lipzen A."/>
            <person name="Chen C."/>
            <person name="Yanf M."/>
            <person name="Daum C."/>
            <person name="Ng V."/>
            <person name="Clum A."/>
            <person name="Steindorff A."/>
            <person name="Ohm R."/>
            <person name="Martin F."/>
            <person name="Silar P."/>
            <person name="Natvig D."/>
            <person name="Lalanne C."/>
            <person name="Gautier V."/>
            <person name="Ament-velasquez S.L."/>
            <person name="Kruys A."/>
            <person name="Hutchinson M.I."/>
            <person name="Powell A.J."/>
            <person name="Barry K."/>
            <person name="Miller A.N."/>
            <person name="Grigoriev I.V."/>
            <person name="Debuchy R."/>
            <person name="Gladieux P."/>
            <person name="Thoren M.H."/>
            <person name="Johannesson H."/>
        </authorList>
    </citation>
    <scope>NUCLEOTIDE SEQUENCE</scope>
    <source>
        <strain evidence="3">FGSC 1904</strain>
    </source>
</reference>
<dbReference type="Pfam" id="PF11374">
    <property type="entry name" value="DUF3176"/>
    <property type="match status" value="1"/>
</dbReference>
<keyword evidence="4" id="KW-1185">Reference proteome</keyword>
<feature type="region of interest" description="Disordered" evidence="1">
    <location>
        <begin position="1"/>
        <end position="30"/>
    </location>
</feature>
<dbReference type="Proteomes" id="UP001281003">
    <property type="component" value="Unassembled WGS sequence"/>
</dbReference>
<proteinExistence type="predicted"/>
<feature type="non-terminal residue" evidence="3">
    <location>
        <position position="128"/>
    </location>
</feature>
<keyword evidence="2" id="KW-0472">Membrane</keyword>
<dbReference type="EMBL" id="JAUTDP010000007">
    <property type="protein sequence ID" value="KAK3397600.1"/>
    <property type="molecule type" value="Genomic_DNA"/>
</dbReference>
<evidence type="ECO:0000256" key="2">
    <source>
        <dbReference type="SAM" id="Phobius"/>
    </source>
</evidence>
<reference evidence="3" key="1">
    <citation type="journal article" date="2023" name="Mol. Phylogenet. Evol.">
        <title>Genome-scale phylogeny and comparative genomics of the fungal order Sordariales.</title>
        <authorList>
            <person name="Hensen N."/>
            <person name="Bonometti L."/>
            <person name="Westerberg I."/>
            <person name="Brannstrom I.O."/>
            <person name="Guillou S."/>
            <person name="Cros-Aarteil S."/>
            <person name="Calhoun S."/>
            <person name="Haridas S."/>
            <person name="Kuo A."/>
            <person name="Mondo S."/>
            <person name="Pangilinan J."/>
            <person name="Riley R."/>
            <person name="LaButti K."/>
            <person name="Andreopoulos B."/>
            <person name="Lipzen A."/>
            <person name="Chen C."/>
            <person name="Yan M."/>
            <person name="Daum C."/>
            <person name="Ng V."/>
            <person name="Clum A."/>
            <person name="Steindorff A."/>
            <person name="Ohm R.A."/>
            <person name="Martin F."/>
            <person name="Silar P."/>
            <person name="Natvig D.O."/>
            <person name="Lalanne C."/>
            <person name="Gautier V."/>
            <person name="Ament-Velasquez S.L."/>
            <person name="Kruys A."/>
            <person name="Hutchinson M.I."/>
            <person name="Powell A.J."/>
            <person name="Barry K."/>
            <person name="Miller A.N."/>
            <person name="Grigoriev I.V."/>
            <person name="Debuchy R."/>
            <person name="Gladieux P."/>
            <person name="Hiltunen Thoren M."/>
            <person name="Johannesson H."/>
        </authorList>
    </citation>
    <scope>NUCLEOTIDE SEQUENCE</scope>
    <source>
        <strain evidence="3">FGSC 1904</strain>
    </source>
</reference>
<dbReference type="InterPro" id="IPR021514">
    <property type="entry name" value="DUF3176"/>
</dbReference>
<feature type="transmembrane region" description="Helical" evidence="2">
    <location>
        <begin position="96"/>
        <end position="122"/>
    </location>
</feature>
<name>A0AAE0UBG0_SORBR</name>
<comment type="caution">
    <text evidence="3">The sequence shown here is derived from an EMBL/GenBank/DDBJ whole genome shotgun (WGS) entry which is preliminary data.</text>
</comment>
<feature type="non-terminal residue" evidence="3">
    <location>
        <position position="1"/>
    </location>
</feature>
<sequence length="128" mass="13723">PSQDYLPTEEATNINPMGANESEGPTQSLLHQPVTEISDSDSCFLKESNIGGHVGSDDGNSDRILAVLVSFTCAIAIPVVLGIYNHNPVPRLPWDISLNTLVSVLSTVAKSSLLYAICAALGQDKWDW</sequence>
<dbReference type="AlphaFoldDB" id="A0AAE0UBG0"/>
<organism evidence="3 4">
    <name type="scientific">Sordaria brevicollis</name>
    <dbReference type="NCBI Taxonomy" id="83679"/>
    <lineage>
        <taxon>Eukaryota</taxon>
        <taxon>Fungi</taxon>
        <taxon>Dikarya</taxon>
        <taxon>Ascomycota</taxon>
        <taxon>Pezizomycotina</taxon>
        <taxon>Sordariomycetes</taxon>
        <taxon>Sordariomycetidae</taxon>
        <taxon>Sordariales</taxon>
        <taxon>Sordariaceae</taxon>
        <taxon>Sordaria</taxon>
    </lineage>
</organism>
<gene>
    <name evidence="3" type="ORF">B0T20DRAFT_321406</name>
</gene>
<feature type="transmembrane region" description="Helical" evidence="2">
    <location>
        <begin position="64"/>
        <end position="84"/>
    </location>
</feature>
<dbReference type="PANTHER" id="PTHR35394">
    <property type="entry name" value="DUF3176 DOMAIN-CONTAINING PROTEIN"/>
    <property type="match status" value="1"/>
</dbReference>